<organism evidence="3 4">
    <name type="scientific">Chara braunii</name>
    <name type="common">Braun's stonewort</name>
    <dbReference type="NCBI Taxonomy" id="69332"/>
    <lineage>
        <taxon>Eukaryota</taxon>
        <taxon>Viridiplantae</taxon>
        <taxon>Streptophyta</taxon>
        <taxon>Charophyceae</taxon>
        <taxon>Charales</taxon>
        <taxon>Characeae</taxon>
        <taxon>Chara</taxon>
    </lineage>
</organism>
<feature type="region of interest" description="Disordered" evidence="2">
    <location>
        <begin position="258"/>
        <end position="285"/>
    </location>
</feature>
<sequence length="321" mass="36226">MGERLERRLDALGIGKGKSTGGESSSEEAVRLRQENEDLKRKLSEALCPVGEDRVRYLQNEVMELRKQVGEKYVNDDAIVALKAEIGELKQSAFMKTNFEREIAGLRNEVNSLREQNERVVAEADKWKEQALWPGNKRGSVVLQTPECSNRGSPKPRWTDNVREEDKWKVEYRNWQSLHRLANIEAKALKEKRAEAEARRAEVERQVKALEEKMGRLMASREEDKGKTAGGTNLKDRLEEAAIRSVMKGVKATLERTAAKSVPASAPSGSEPVNGQGVTTTNDRAEFVEEQKRQLRMLRKDGLEPLCKEAGVKLGKFEDNP</sequence>
<gene>
    <name evidence="3" type="ORF">CBR_g46781</name>
</gene>
<feature type="compositionally biased region" description="Polar residues" evidence="2">
    <location>
        <begin position="267"/>
        <end position="282"/>
    </location>
</feature>
<feature type="region of interest" description="Disordered" evidence="2">
    <location>
        <begin position="1"/>
        <end position="33"/>
    </location>
</feature>
<proteinExistence type="predicted"/>
<dbReference type="EMBL" id="BFEA01000657">
    <property type="protein sequence ID" value="GBG88213.1"/>
    <property type="molecule type" value="Genomic_DNA"/>
</dbReference>
<comment type="caution">
    <text evidence="3">The sequence shown here is derived from an EMBL/GenBank/DDBJ whole genome shotgun (WGS) entry which is preliminary data.</text>
</comment>
<dbReference type="Proteomes" id="UP000265515">
    <property type="component" value="Unassembled WGS sequence"/>
</dbReference>
<feature type="coiled-coil region" evidence="1">
    <location>
        <begin position="96"/>
        <end position="130"/>
    </location>
</feature>
<keyword evidence="4" id="KW-1185">Reference proteome</keyword>
<feature type="coiled-coil region" evidence="1">
    <location>
        <begin position="179"/>
        <end position="220"/>
    </location>
</feature>
<dbReference type="AlphaFoldDB" id="A0A388M164"/>
<reference evidence="3 4" key="1">
    <citation type="journal article" date="2018" name="Cell">
        <title>The Chara Genome: Secondary Complexity and Implications for Plant Terrestrialization.</title>
        <authorList>
            <person name="Nishiyama T."/>
            <person name="Sakayama H."/>
            <person name="Vries J.D."/>
            <person name="Buschmann H."/>
            <person name="Saint-Marcoux D."/>
            <person name="Ullrich K.K."/>
            <person name="Haas F.B."/>
            <person name="Vanderstraeten L."/>
            <person name="Becker D."/>
            <person name="Lang D."/>
            <person name="Vosolsobe S."/>
            <person name="Rombauts S."/>
            <person name="Wilhelmsson P.K.I."/>
            <person name="Janitza P."/>
            <person name="Kern R."/>
            <person name="Heyl A."/>
            <person name="Rumpler F."/>
            <person name="Villalobos L.I.A.C."/>
            <person name="Clay J.M."/>
            <person name="Skokan R."/>
            <person name="Toyoda A."/>
            <person name="Suzuki Y."/>
            <person name="Kagoshima H."/>
            <person name="Schijlen E."/>
            <person name="Tajeshwar N."/>
            <person name="Catarino B."/>
            <person name="Hetherington A.J."/>
            <person name="Saltykova A."/>
            <person name="Bonnot C."/>
            <person name="Breuninger H."/>
            <person name="Symeonidi A."/>
            <person name="Radhakrishnan G.V."/>
            <person name="Van Nieuwerburgh F."/>
            <person name="Deforce D."/>
            <person name="Chang C."/>
            <person name="Karol K.G."/>
            <person name="Hedrich R."/>
            <person name="Ulvskov P."/>
            <person name="Glockner G."/>
            <person name="Delwiche C.F."/>
            <person name="Petrasek J."/>
            <person name="Van de Peer Y."/>
            <person name="Friml J."/>
            <person name="Beilby M."/>
            <person name="Dolan L."/>
            <person name="Kohara Y."/>
            <person name="Sugano S."/>
            <person name="Fujiyama A."/>
            <person name="Delaux P.-M."/>
            <person name="Quint M."/>
            <person name="TheiBen G."/>
            <person name="Hagemann M."/>
            <person name="Harholt J."/>
            <person name="Dunand C."/>
            <person name="Zachgo S."/>
            <person name="Langdale J."/>
            <person name="Maumus F."/>
            <person name="Straeten D.V.D."/>
            <person name="Gould S.B."/>
            <person name="Rensing S.A."/>
        </authorList>
    </citation>
    <scope>NUCLEOTIDE SEQUENCE [LARGE SCALE GENOMIC DNA]</scope>
    <source>
        <strain evidence="3 4">S276</strain>
    </source>
</reference>
<keyword evidence="1" id="KW-0175">Coiled coil</keyword>
<evidence type="ECO:0000313" key="3">
    <source>
        <dbReference type="EMBL" id="GBG88213.1"/>
    </source>
</evidence>
<name>A0A388M164_CHABU</name>
<dbReference type="Gramene" id="GBG88213">
    <property type="protein sequence ID" value="GBG88213"/>
    <property type="gene ID" value="CBR_g46781"/>
</dbReference>
<feature type="compositionally biased region" description="Basic and acidic residues" evidence="2">
    <location>
        <begin position="1"/>
        <end position="10"/>
    </location>
</feature>
<accession>A0A388M164</accession>
<dbReference type="Gene3D" id="1.20.5.1160">
    <property type="entry name" value="Vasodilator-stimulated phosphoprotein"/>
    <property type="match status" value="1"/>
</dbReference>
<evidence type="ECO:0000256" key="1">
    <source>
        <dbReference type="SAM" id="Coils"/>
    </source>
</evidence>
<evidence type="ECO:0000256" key="2">
    <source>
        <dbReference type="SAM" id="MobiDB-lite"/>
    </source>
</evidence>
<evidence type="ECO:0000313" key="4">
    <source>
        <dbReference type="Proteomes" id="UP000265515"/>
    </source>
</evidence>
<protein>
    <submittedName>
        <fullName evidence="3">Uncharacterized protein</fullName>
    </submittedName>
</protein>